<organism evidence="1 2">
    <name type="scientific">Lipomyces kononenkoae</name>
    <name type="common">Yeast</name>
    <dbReference type="NCBI Taxonomy" id="34357"/>
    <lineage>
        <taxon>Eukaryota</taxon>
        <taxon>Fungi</taxon>
        <taxon>Dikarya</taxon>
        <taxon>Ascomycota</taxon>
        <taxon>Saccharomycotina</taxon>
        <taxon>Lipomycetes</taxon>
        <taxon>Lipomycetales</taxon>
        <taxon>Lipomycetaceae</taxon>
        <taxon>Lipomyces</taxon>
    </lineage>
</organism>
<accession>A0ACC3T3T5</accession>
<protein>
    <submittedName>
        <fullName evidence="1">Dextranase</fullName>
    </submittedName>
</protein>
<gene>
    <name evidence="1" type="ORF">V1525DRAFT_401982</name>
</gene>
<proteinExistence type="predicted"/>
<dbReference type="EMBL" id="MU971360">
    <property type="protein sequence ID" value="KAK9238094.1"/>
    <property type="molecule type" value="Genomic_DNA"/>
</dbReference>
<name>A0ACC3T3T5_LIPKO</name>
<keyword evidence="2" id="KW-1185">Reference proteome</keyword>
<reference evidence="2" key="1">
    <citation type="journal article" date="2024" name="Front. Bioeng. Biotechnol.">
        <title>Genome-scale model development and genomic sequencing of the oleaginous clade Lipomyces.</title>
        <authorList>
            <person name="Czajka J.J."/>
            <person name="Han Y."/>
            <person name="Kim J."/>
            <person name="Mondo S.J."/>
            <person name="Hofstad B.A."/>
            <person name="Robles A."/>
            <person name="Haridas S."/>
            <person name="Riley R."/>
            <person name="LaButti K."/>
            <person name="Pangilinan J."/>
            <person name="Andreopoulos W."/>
            <person name="Lipzen A."/>
            <person name="Yan J."/>
            <person name="Wang M."/>
            <person name="Ng V."/>
            <person name="Grigoriev I.V."/>
            <person name="Spatafora J.W."/>
            <person name="Magnuson J.K."/>
            <person name="Baker S.E."/>
            <person name="Pomraning K.R."/>
        </authorList>
    </citation>
    <scope>NUCLEOTIDE SEQUENCE [LARGE SCALE GENOMIC DNA]</scope>
    <source>
        <strain evidence="2">CBS 7786</strain>
    </source>
</reference>
<dbReference type="Proteomes" id="UP001433508">
    <property type="component" value="Unassembled WGS sequence"/>
</dbReference>
<evidence type="ECO:0000313" key="2">
    <source>
        <dbReference type="Proteomes" id="UP001433508"/>
    </source>
</evidence>
<evidence type="ECO:0000313" key="1">
    <source>
        <dbReference type="EMBL" id="KAK9238094.1"/>
    </source>
</evidence>
<sequence>MPVYILNPCPAISRYNYHDDSTCPIIVIICSHMLLRLIVTLLWLPSLILGAALLPFRNNTHCGTDICTWWHGTGEINRDTPVLPGNVRQSHRYAVQVSKTGQRNFYDSFVYETIPRNGNGRIFSPLDPPNSNTLDSSVDDGVSIEPTIGLNMAWTQFEYSEDVDVKITTIDGTSLGSPDNVVIRPVSMPYKIWKSNDGGIVIRVPADKNGRKFSVEFDNDLYTFRSNGTQYVTSGGSIVGVEPTNALVIFASPFIPANMVPKMNPENTHTMKPGPINNGDWGNKPILYFPPGVYYMNQDATGNSDRLGSNHMILDQNTYWVYLAPGAYVKGTIEYSTKRNFYATGHGVLSGENYVYQANVLENYDAVKSDATSLRMWWHNSITAGQTWYCVGPTINAPPFNTMDFNGNTSISSRISDYKQVGAYFYQTDGPEMYPNSVVHDVFWHVNDDAIKLYYSGSTISRATIWKCLNDPIIQMGWYMRNISGITIDTLNVIHSRYIDANMVVPTAIIGASPFYMGGFSPDPSQSISATISNVVCEGVCPSLFRINPLQSYKNFVVQNVSFPDGLQNNPLGIGESIIPAATGGVAVKMDLQISNWTVSGQPVTMQNFQSNSRGQFNIDGSYWGQWSIRS</sequence>
<comment type="caution">
    <text evidence="1">The sequence shown here is derived from an EMBL/GenBank/DDBJ whole genome shotgun (WGS) entry which is preliminary data.</text>
</comment>